<proteinExistence type="predicted"/>
<sequence length="95" mass="10805">MSKHVPIRTCIGCGEKKPKRELLRIVRDEDNNISFDPTGKASGRGAYLCPKIECLDLAFKKRAFSHALRCEVSFGTLQKIKEELQNEISRRGEIK</sequence>
<accession>A0A7C3MJ40</accession>
<feature type="domain" description="YlxR" evidence="1">
    <location>
        <begin position="8"/>
        <end position="84"/>
    </location>
</feature>
<dbReference type="Pfam" id="PF04296">
    <property type="entry name" value="YlxR"/>
    <property type="match status" value="1"/>
</dbReference>
<evidence type="ECO:0000313" key="2">
    <source>
        <dbReference type="EMBL" id="HFX12955.1"/>
    </source>
</evidence>
<dbReference type="SUPFAM" id="SSF64376">
    <property type="entry name" value="YlxR-like"/>
    <property type="match status" value="1"/>
</dbReference>
<dbReference type="PANTHER" id="PTHR34215:SF1">
    <property type="entry name" value="YLXR DOMAIN-CONTAINING PROTEIN"/>
    <property type="match status" value="1"/>
</dbReference>
<evidence type="ECO:0000259" key="1">
    <source>
        <dbReference type="Pfam" id="PF04296"/>
    </source>
</evidence>
<name>A0A7C3MJ40_DICTH</name>
<gene>
    <name evidence="2" type="ORF">ENW00_02195</name>
</gene>
<dbReference type="NCBIfam" id="NF047356">
    <property type="entry name" value="RNA_bind_RnpM"/>
    <property type="match status" value="1"/>
</dbReference>
<reference evidence="2" key="1">
    <citation type="journal article" date="2020" name="mSystems">
        <title>Genome- and Community-Level Interaction Insights into Carbon Utilization and Element Cycling Functions of Hydrothermarchaeota in Hydrothermal Sediment.</title>
        <authorList>
            <person name="Zhou Z."/>
            <person name="Liu Y."/>
            <person name="Xu W."/>
            <person name="Pan J."/>
            <person name="Luo Z.H."/>
            <person name="Li M."/>
        </authorList>
    </citation>
    <scope>NUCLEOTIDE SEQUENCE [LARGE SCALE GENOMIC DNA]</scope>
    <source>
        <strain evidence="2">SpSt-81</strain>
    </source>
</reference>
<dbReference type="AlphaFoldDB" id="A0A7C3MJ40"/>
<dbReference type="InterPro" id="IPR037465">
    <property type="entry name" value="YlxR"/>
</dbReference>
<dbReference type="InterPro" id="IPR035931">
    <property type="entry name" value="YlxR-like_sf"/>
</dbReference>
<organism evidence="2">
    <name type="scientific">Dictyoglomus thermophilum</name>
    <dbReference type="NCBI Taxonomy" id="14"/>
    <lineage>
        <taxon>Bacteria</taxon>
        <taxon>Pseudomonadati</taxon>
        <taxon>Dictyoglomota</taxon>
        <taxon>Dictyoglomia</taxon>
        <taxon>Dictyoglomales</taxon>
        <taxon>Dictyoglomaceae</taxon>
        <taxon>Dictyoglomus</taxon>
    </lineage>
</organism>
<dbReference type="PANTHER" id="PTHR34215">
    <property type="entry name" value="BLL0784 PROTEIN"/>
    <property type="match status" value="1"/>
</dbReference>
<comment type="caution">
    <text evidence="2">The sequence shown here is derived from an EMBL/GenBank/DDBJ whole genome shotgun (WGS) entry which is preliminary data.</text>
</comment>
<dbReference type="InterPro" id="IPR007393">
    <property type="entry name" value="YlxR_dom"/>
</dbReference>
<dbReference type="CDD" id="cd00279">
    <property type="entry name" value="YlxR"/>
    <property type="match status" value="1"/>
</dbReference>
<dbReference type="Gene3D" id="3.30.1230.10">
    <property type="entry name" value="YlxR-like"/>
    <property type="match status" value="1"/>
</dbReference>
<dbReference type="EMBL" id="DTIN01000009">
    <property type="protein sequence ID" value="HFX12955.1"/>
    <property type="molecule type" value="Genomic_DNA"/>
</dbReference>
<protein>
    <submittedName>
        <fullName evidence="2">YlxR family protein</fullName>
    </submittedName>
</protein>